<evidence type="ECO:0000313" key="5">
    <source>
        <dbReference type="EMBL" id="QTA82043.1"/>
    </source>
</evidence>
<dbReference type="InterPro" id="IPR010998">
    <property type="entry name" value="Integrase_recombinase_N"/>
</dbReference>
<dbReference type="InterPro" id="IPR044068">
    <property type="entry name" value="CB"/>
</dbReference>
<dbReference type="EMBL" id="CP061799">
    <property type="protein sequence ID" value="QTA82043.1"/>
    <property type="molecule type" value="Genomic_DNA"/>
</dbReference>
<keyword evidence="1" id="KW-0229">DNA integration</keyword>
<gene>
    <name evidence="5" type="ORF">dnl_44070</name>
</gene>
<evidence type="ECO:0000256" key="1">
    <source>
        <dbReference type="ARBA" id="ARBA00022908"/>
    </source>
</evidence>
<keyword evidence="6" id="KW-1185">Reference proteome</keyword>
<dbReference type="AlphaFoldDB" id="A0A975BAV8"/>
<dbReference type="Pfam" id="PF13495">
    <property type="entry name" value="Phage_int_SAM_4"/>
    <property type="match status" value="1"/>
</dbReference>
<evidence type="ECO:0000313" key="6">
    <source>
        <dbReference type="Proteomes" id="UP000663720"/>
    </source>
</evidence>
<accession>A0A975BAV8</accession>
<dbReference type="RefSeq" id="WP_246514755.1">
    <property type="nucleotide sequence ID" value="NZ_CP061799.1"/>
</dbReference>
<dbReference type="GO" id="GO:0003677">
    <property type="term" value="F:DNA binding"/>
    <property type="evidence" value="ECO:0007669"/>
    <property type="project" value="UniProtKB-UniRule"/>
</dbReference>
<dbReference type="InterPro" id="IPR011010">
    <property type="entry name" value="DNA_brk_join_enz"/>
</dbReference>
<organism evidence="5 6">
    <name type="scientific">Desulfonema limicola</name>
    <dbReference type="NCBI Taxonomy" id="45656"/>
    <lineage>
        <taxon>Bacteria</taxon>
        <taxon>Pseudomonadati</taxon>
        <taxon>Thermodesulfobacteriota</taxon>
        <taxon>Desulfobacteria</taxon>
        <taxon>Desulfobacterales</taxon>
        <taxon>Desulfococcaceae</taxon>
        <taxon>Desulfonema</taxon>
    </lineage>
</organism>
<dbReference type="Proteomes" id="UP000663720">
    <property type="component" value="Chromosome"/>
</dbReference>
<dbReference type="PROSITE" id="PS51900">
    <property type="entry name" value="CB"/>
    <property type="match status" value="1"/>
</dbReference>
<dbReference type="InterPro" id="IPR004107">
    <property type="entry name" value="Integrase_SAM-like_N"/>
</dbReference>
<keyword evidence="2 3" id="KW-0238">DNA-binding</keyword>
<dbReference type="GO" id="GO:0015074">
    <property type="term" value="P:DNA integration"/>
    <property type="evidence" value="ECO:0007669"/>
    <property type="project" value="UniProtKB-KW"/>
</dbReference>
<name>A0A975BAV8_9BACT</name>
<evidence type="ECO:0000256" key="2">
    <source>
        <dbReference type="ARBA" id="ARBA00023125"/>
    </source>
</evidence>
<reference evidence="5" key="1">
    <citation type="journal article" date="2021" name="Microb. Physiol.">
        <title>Proteogenomic Insights into the Physiology of Marine, Sulfate-Reducing, Filamentous Desulfonema limicola and Desulfonema magnum.</title>
        <authorList>
            <person name="Schnaars V."/>
            <person name="Wohlbrand L."/>
            <person name="Scheve S."/>
            <person name="Hinrichs C."/>
            <person name="Reinhardt R."/>
            <person name="Rabus R."/>
        </authorList>
    </citation>
    <scope>NUCLEOTIDE SEQUENCE</scope>
    <source>
        <strain evidence="5">5ac10</strain>
    </source>
</reference>
<dbReference type="Gene3D" id="1.10.150.130">
    <property type="match status" value="1"/>
</dbReference>
<protein>
    <submittedName>
        <fullName evidence="5">Integrase superfamily protein</fullName>
    </submittedName>
</protein>
<feature type="domain" description="Core-binding (CB)" evidence="4">
    <location>
        <begin position="199"/>
        <end position="282"/>
    </location>
</feature>
<evidence type="ECO:0000256" key="3">
    <source>
        <dbReference type="PROSITE-ProRule" id="PRU01248"/>
    </source>
</evidence>
<evidence type="ECO:0000259" key="4">
    <source>
        <dbReference type="PROSITE" id="PS51900"/>
    </source>
</evidence>
<dbReference type="KEGG" id="dli:dnl_44070"/>
<proteinExistence type="predicted"/>
<dbReference type="SUPFAM" id="SSF56349">
    <property type="entry name" value="DNA breaking-rejoining enzymes"/>
    <property type="match status" value="1"/>
</dbReference>
<sequence>MITIPPEIQECFHQFLYKESVPVNKHHYYKKWFNYYWDFCHKYLHPIAEKESLFYFIEKLREKKQKDFQIQQASHAVSIYYKIVNDYFGNASENIKMQPPIENKIFNIQENQQADNRNKAEKHLQPLKNKINKSTYEIIKDLEKEFYAAENKIDKSINKPARDLEKEFHNKEKVITCETVKDNSAKAVEVKSKPLEYGTNWRPAYNALKAEIKLRHYSSKTFRSYNAYVGKFQTFTKSKSLELLNDEDIKAFLTHLAVEKNVSASTQNLAFNSLLFFFRHVLKKEPGNLRDTVRAKRKPYIKVVLSMEEVDAVLQYLLLELP</sequence>